<evidence type="ECO:0000313" key="19">
    <source>
        <dbReference type="Proteomes" id="UP001200557"/>
    </source>
</evidence>
<keyword evidence="1" id="KW-0540">Nuclease</keyword>
<dbReference type="SUPFAM" id="SSF52540">
    <property type="entry name" value="P-loop containing nucleoside triphosphate hydrolases"/>
    <property type="match status" value="1"/>
</dbReference>
<evidence type="ECO:0000256" key="15">
    <source>
        <dbReference type="PROSITE-ProRule" id="PRU00560"/>
    </source>
</evidence>
<evidence type="ECO:0000256" key="3">
    <source>
        <dbReference type="ARBA" id="ARBA00022763"/>
    </source>
</evidence>
<keyword evidence="19" id="KW-1185">Reference proteome</keyword>
<reference evidence="18 19" key="1">
    <citation type="submission" date="2022-01" db="EMBL/GenBank/DDBJ databases">
        <title>Octadecabacter sp. nov., isolated from a marine alga.</title>
        <authorList>
            <person name="Jin M.S."/>
            <person name="Kim H.M."/>
            <person name="Han D.M."/>
            <person name="Jung J.J."/>
            <person name="Jeon C.O."/>
        </authorList>
    </citation>
    <scope>NUCLEOTIDE SEQUENCE [LARGE SCALE GENOMIC DNA]</scope>
    <source>
        <strain evidence="18 19">G9-8</strain>
    </source>
</reference>
<evidence type="ECO:0000256" key="9">
    <source>
        <dbReference type="ARBA" id="ARBA00023204"/>
    </source>
</evidence>
<accession>A0ABS9CW60</accession>
<keyword evidence="4 15" id="KW-0378">Hydrolase</keyword>
<keyword evidence="9" id="KW-0234">DNA repair</keyword>
<dbReference type="PANTHER" id="PTHR11070">
    <property type="entry name" value="UVRD / RECB / PCRA DNA HELICASE FAMILY MEMBER"/>
    <property type="match status" value="1"/>
</dbReference>
<dbReference type="Proteomes" id="UP001200557">
    <property type="component" value="Unassembled WGS sequence"/>
</dbReference>
<evidence type="ECO:0000256" key="4">
    <source>
        <dbReference type="ARBA" id="ARBA00022801"/>
    </source>
</evidence>
<dbReference type="Pfam" id="PF13361">
    <property type="entry name" value="UvrD_C"/>
    <property type="match status" value="1"/>
</dbReference>
<dbReference type="RefSeq" id="WP_235225755.1">
    <property type="nucleotide sequence ID" value="NZ_JAKGAQ010000002.1"/>
</dbReference>
<protein>
    <recommendedName>
        <fullName evidence="12">DNA 3'-5' helicase</fullName>
        <ecNumber evidence="12">5.6.2.4</ecNumber>
    </recommendedName>
    <alternativeName>
        <fullName evidence="13">DNA 3'-5' helicase II</fullName>
    </alternativeName>
</protein>
<dbReference type="EMBL" id="JAKGAQ010000002">
    <property type="protein sequence ID" value="MCF2871497.1"/>
    <property type="molecule type" value="Genomic_DNA"/>
</dbReference>
<keyword evidence="8" id="KW-0238">DNA-binding</keyword>
<evidence type="ECO:0000313" key="18">
    <source>
        <dbReference type="EMBL" id="MCF2871497.1"/>
    </source>
</evidence>
<dbReference type="PROSITE" id="PS51198">
    <property type="entry name" value="UVRD_HELICASE_ATP_BIND"/>
    <property type="match status" value="1"/>
</dbReference>
<organism evidence="18 19">
    <name type="scientific">Octadecabacter dasysiphoniae</name>
    <dbReference type="NCBI Taxonomy" id="2909341"/>
    <lineage>
        <taxon>Bacteria</taxon>
        <taxon>Pseudomonadati</taxon>
        <taxon>Pseudomonadota</taxon>
        <taxon>Alphaproteobacteria</taxon>
        <taxon>Rhodobacterales</taxon>
        <taxon>Roseobacteraceae</taxon>
        <taxon>Octadecabacter</taxon>
    </lineage>
</organism>
<keyword evidence="10" id="KW-0413">Isomerase</keyword>
<evidence type="ECO:0000256" key="2">
    <source>
        <dbReference type="ARBA" id="ARBA00022741"/>
    </source>
</evidence>
<dbReference type="InterPro" id="IPR014017">
    <property type="entry name" value="DNA_helicase_UvrD-like_C"/>
</dbReference>
<evidence type="ECO:0000256" key="5">
    <source>
        <dbReference type="ARBA" id="ARBA00022806"/>
    </source>
</evidence>
<dbReference type="Gene3D" id="3.90.320.10">
    <property type="match status" value="1"/>
</dbReference>
<dbReference type="GO" id="GO:0004386">
    <property type="term" value="F:helicase activity"/>
    <property type="evidence" value="ECO:0007669"/>
    <property type="project" value="UniProtKB-KW"/>
</dbReference>
<dbReference type="InterPro" id="IPR014151">
    <property type="entry name" value="DNA_helicase_AddA"/>
</dbReference>
<dbReference type="Pfam" id="PF00580">
    <property type="entry name" value="UvrD-helicase"/>
    <property type="match status" value="1"/>
</dbReference>
<keyword evidence="7 15" id="KW-0067">ATP-binding</keyword>
<dbReference type="InterPro" id="IPR038726">
    <property type="entry name" value="PDDEXK_AddAB-type"/>
</dbReference>
<dbReference type="InterPro" id="IPR027417">
    <property type="entry name" value="P-loop_NTPase"/>
</dbReference>
<evidence type="ECO:0000256" key="8">
    <source>
        <dbReference type="ARBA" id="ARBA00023125"/>
    </source>
</evidence>
<evidence type="ECO:0000259" key="17">
    <source>
        <dbReference type="PROSITE" id="PS51217"/>
    </source>
</evidence>
<comment type="caution">
    <text evidence="18">The sequence shown here is derived from an EMBL/GenBank/DDBJ whole genome shotgun (WGS) entry which is preliminary data.</text>
</comment>
<evidence type="ECO:0000259" key="16">
    <source>
        <dbReference type="PROSITE" id="PS51198"/>
    </source>
</evidence>
<evidence type="ECO:0000256" key="13">
    <source>
        <dbReference type="ARBA" id="ARBA00034923"/>
    </source>
</evidence>
<dbReference type="InterPro" id="IPR014016">
    <property type="entry name" value="UvrD-like_ATP-bd"/>
</dbReference>
<dbReference type="InterPro" id="IPR000212">
    <property type="entry name" value="DNA_helicase_UvrD/REP"/>
</dbReference>
<keyword evidence="3" id="KW-0227">DNA damage</keyword>
<evidence type="ECO:0000256" key="7">
    <source>
        <dbReference type="ARBA" id="ARBA00022840"/>
    </source>
</evidence>
<feature type="domain" description="UvrD-like helicase C-terminal" evidence="17">
    <location>
        <begin position="493"/>
        <end position="780"/>
    </location>
</feature>
<dbReference type="Pfam" id="PF12705">
    <property type="entry name" value="PDDEXK_1"/>
    <property type="match status" value="1"/>
</dbReference>
<evidence type="ECO:0000256" key="12">
    <source>
        <dbReference type="ARBA" id="ARBA00034808"/>
    </source>
</evidence>
<feature type="binding site" evidence="15">
    <location>
        <begin position="24"/>
        <end position="31"/>
    </location>
    <ligand>
        <name>ATP</name>
        <dbReference type="ChEBI" id="CHEBI:30616"/>
    </ligand>
</feature>
<evidence type="ECO:0000256" key="14">
    <source>
        <dbReference type="ARBA" id="ARBA00048988"/>
    </source>
</evidence>
<proteinExistence type="predicted"/>
<evidence type="ECO:0000256" key="6">
    <source>
        <dbReference type="ARBA" id="ARBA00022839"/>
    </source>
</evidence>
<dbReference type="InterPro" id="IPR011604">
    <property type="entry name" value="PDDEXK-like_dom_sf"/>
</dbReference>
<keyword evidence="2 15" id="KW-0547">Nucleotide-binding</keyword>
<dbReference type="PANTHER" id="PTHR11070:SF2">
    <property type="entry name" value="ATP-DEPENDENT DNA HELICASE SRS2"/>
    <property type="match status" value="1"/>
</dbReference>
<dbReference type="Gene3D" id="3.40.50.300">
    <property type="entry name" value="P-loop containing nucleotide triphosphate hydrolases"/>
    <property type="match status" value="4"/>
</dbReference>
<evidence type="ECO:0000256" key="11">
    <source>
        <dbReference type="ARBA" id="ARBA00034617"/>
    </source>
</evidence>
<evidence type="ECO:0000256" key="10">
    <source>
        <dbReference type="ARBA" id="ARBA00023235"/>
    </source>
</evidence>
<keyword evidence="6" id="KW-0269">Exonuclease</keyword>
<dbReference type="PROSITE" id="PS51217">
    <property type="entry name" value="UVRD_HELICASE_CTER"/>
    <property type="match status" value="1"/>
</dbReference>
<dbReference type="Gene3D" id="1.10.486.10">
    <property type="entry name" value="PCRA, domain 4"/>
    <property type="match status" value="1"/>
</dbReference>
<name>A0ABS9CW60_9RHOB</name>
<evidence type="ECO:0000256" key="1">
    <source>
        <dbReference type="ARBA" id="ARBA00022722"/>
    </source>
</evidence>
<dbReference type="EC" id="5.6.2.4" evidence="12"/>
<dbReference type="NCBIfam" id="TIGR02784">
    <property type="entry name" value="addA_alphas"/>
    <property type="match status" value="1"/>
</dbReference>
<dbReference type="SUPFAM" id="SSF52980">
    <property type="entry name" value="Restriction endonuclease-like"/>
    <property type="match status" value="1"/>
</dbReference>
<sequence length="1125" mass="124729">MTLNDATRRQIEAADPTQSTWLSANAGSGKTRVLTNRVARLLLDGTKPENVLCLTYTKAAASEMQNRLFQRLGEWAMMPANELRDQLKDMGARSSVDDAYLANARKLFAAAIETPGGLKIQTIHSFCAGVLRRFPLEAEVSPQFKEMEDRAAALLRDEVLDEMATGPHADAVAGFAKYYTGADVGQFLARITGRRAAFLNPVNDDDLAQAFGIPAGVTQQDAVDVAFVGGENDLADDLADACKGTSKTYENFAADLKSLDLSTPDMASLERVFSLFLYAADKSSKSRNWPLSNHKKAVEAVAHIVDDVHAWMDRTADAYDYICRINALDKTRALFAFATPFVKAYEAKKVARAALDFDDLISKAKALLEDPAVAQWVLFRLDGGVDHVLVDEAQDTSPDQWDIVRLLTQEFSTGIGANPDRERTVFVVGDKKQSIYSFQGADPEGFDRMKDHFATELGKVKKTLQDSELLYSFRSSQAILQLVDQTFRGEMSEGLGDRIEHLAFKDEMPGRVDLWPMVEPSDKPEEREWDDPVDLKGRTNNKVILAQQIASEIKRMINEETLPTKGRDETQWSRRKITPGDVLILVQRRSDLFDEIIAACKSADLEIAGADRLKLGGELAVKDIAALLQFLSLQDDDLSLAAALKSPLFGWSEKQLYDLAQPRKKGQSLWETLRTCGTHEETLSVLHDLRNTADFLRPYDLINRLLIRHGGRERLLARLGHEAEDGIDALLSQALGYEQSDVPSLTGFLSWLQTEDVTVKRQMDSASDRIRVMTVHGAKGLEAPIVILPDTTKRKREVRSDLLTSENHVFWKPKSDVMPQSLREVQDDMLDAQDRERRRLLYVAMTRAENWLIVAAAGEDAKNEGSWHTTISDAMDHLDSVTHQAPFGDIKRFSQHDWSDGPLKSTTATAPMATPTATFGQTLPDLVEKSGTLSPSDLGGAKILAGETHTDASDLALAWGRMVHLLLEMLPQIDLSAWQTTATKLIENQPDVGLIANPDDLIKEAIETLVAPDLAWIWQSGLAEVPISATLSALNDERIYGIIDRLIVTDTDVIAIDYKTNRAVPKTPDETPDGLARQLAAYRDALRQIYPTHRIRTLLLWTKTNTLTELADSTLDAALNAVTTP</sequence>
<dbReference type="InterPro" id="IPR011335">
    <property type="entry name" value="Restrct_endonuc-II-like"/>
</dbReference>
<comment type="catalytic activity">
    <reaction evidence="14">
        <text>ATP + H2O = ADP + phosphate + H(+)</text>
        <dbReference type="Rhea" id="RHEA:13065"/>
        <dbReference type="ChEBI" id="CHEBI:15377"/>
        <dbReference type="ChEBI" id="CHEBI:15378"/>
        <dbReference type="ChEBI" id="CHEBI:30616"/>
        <dbReference type="ChEBI" id="CHEBI:43474"/>
        <dbReference type="ChEBI" id="CHEBI:456216"/>
        <dbReference type="EC" id="5.6.2.4"/>
    </reaction>
</comment>
<keyword evidence="5 15" id="KW-0347">Helicase</keyword>
<comment type="catalytic activity">
    <reaction evidence="11">
        <text>Couples ATP hydrolysis with the unwinding of duplex DNA by translocating in the 3'-5' direction.</text>
        <dbReference type="EC" id="5.6.2.4"/>
    </reaction>
</comment>
<feature type="domain" description="UvrD-like helicase ATP-binding" evidence="16">
    <location>
        <begin position="3"/>
        <end position="476"/>
    </location>
</feature>
<gene>
    <name evidence="18" type="primary">addA</name>
    <name evidence="18" type="ORF">L0664_10520</name>
</gene>